<name>A0A2T0U385_9SPHI</name>
<evidence type="ECO:0000256" key="4">
    <source>
        <dbReference type="ARBA" id="ARBA00022448"/>
    </source>
</evidence>
<feature type="transmembrane region" description="Helical" evidence="9">
    <location>
        <begin position="369"/>
        <end position="388"/>
    </location>
</feature>
<feature type="transmembrane region" description="Helical" evidence="9">
    <location>
        <begin position="453"/>
        <end position="472"/>
    </location>
</feature>
<dbReference type="PRINTS" id="PR00702">
    <property type="entry name" value="ACRIFLAVINRP"/>
</dbReference>
<dbReference type="SUPFAM" id="SSF82714">
    <property type="entry name" value="Multidrug efflux transporter AcrB TolC docking domain, DN and DC subdomains"/>
    <property type="match status" value="2"/>
</dbReference>
<evidence type="ECO:0000256" key="5">
    <source>
        <dbReference type="ARBA" id="ARBA00022475"/>
    </source>
</evidence>
<feature type="transmembrane region" description="Helical" evidence="9">
    <location>
        <begin position="543"/>
        <end position="561"/>
    </location>
</feature>
<dbReference type="Gene3D" id="1.20.1600.10">
    <property type="entry name" value="Outer membrane efflux proteins (OEP)"/>
    <property type="match status" value="1"/>
</dbReference>
<dbReference type="Gene3D" id="3.30.70.1320">
    <property type="entry name" value="Multidrug efflux transporter AcrB pore domain like"/>
    <property type="match status" value="1"/>
</dbReference>
<dbReference type="Gene3D" id="1.20.1640.10">
    <property type="entry name" value="Multidrug efflux transporter AcrB transmembrane domain"/>
    <property type="match status" value="2"/>
</dbReference>
<feature type="transmembrane region" description="Helical" evidence="9">
    <location>
        <begin position="12"/>
        <end position="29"/>
    </location>
</feature>
<feature type="transmembrane region" description="Helical" evidence="9">
    <location>
        <begin position="484"/>
        <end position="507"/>
    </location>
</feature>
<feature type="transmembrane region" description="Helical" evidence="9">
    <location>
        <begin position="904"/>
        <end position="923"/>
    </location>
</feature>
<evidence type="ECO:0000256" key="7">
    <source>
        <dbReference type="ARBA" id="ARBA00022989"/>
    </source>
</evidence>
<dbReference type="InterPro" id="IPR003423">
    <property type="entry name" value="OMP_efflux"/>
</dbReference>
<evidence type="ECO:0000313" key="10">
    <source>
        <dbReference type="EMBL" id="PRY52374.1"/>
    </source>
</evidence>
<feature type="transmembrane region" description="Helical" evidence="9">
    <location>
        <begin position="929"/>
        <end position="954"/>
    </location>
</feature>
<proteinExistence type="inferred from homology"/>
<dbReference type="SUPFAM" id="SSF56954">
    <property type="entry name" value="Outer membrane efflux proteins (OEP)"/>
    <property type="match status" value="1"/>
</dbReference>
<evidence type="ECO:0000256" key="3">
    <source>
        <dbReference type="ARBA" id="ARBA00010942"/>
    </source>
</evidence>
<protein>
    <submittedName>
        <fullName evidence="10">Cobalt-zinc-cadmium resistance protein CzcA</fullName>
    </submittedName>
</protein>
<dbReference type="PANTHER" id="PTHR32063:SF24">
    <property type="entry name" value="CATION EFFLUX SYSTEM (ACRB_ACRD_ACRF FAMILY)"/>
    <property type="match status" value="1"/>
</dbReference>
<dbReference type="GO" id="GO:0005886">
    <property type="term" value="C:plasma membrane"/>
    <property type="evidence" value="ECO:0007669"/>
    <property type="project" value="UniProtKB-SubCell"/>
</dbReference>
<dbReference type="Pfam" id="PF00873">
    <property type="entry name" value="ACR_tran"/>
    <property type="match status" value="1"/>
</dbReference>
<feature type="transmembrane region" description="Helical" evidence="9">
    <location>
        <begin position="394"/>
        <end position="417"/>
    </location>
</feature>
<feature type="transmembrane region" description="Helical" evidence="9">
    <location>
        <begin position="975"/>
        <end position="996"/>
    </location>
</feature>
<comment type="subcellular location">
    <subcellularLocation>
        <location evidence="1">Cell membrane</location>
        <topology evidence="1">Multi-pass membrane protein</topology>
    </subcellularLocation>
</comment>
<evidence type="ECO:0000256" key="6">
    <source>
        <dbReference type="ARBA" id="ARBA00022692"/>
    </source>
</evidence>
<dbReference type="GO" id="GO:0015562">
    <property type="term" value="F:efflux transmembrane transporter activity"/>
    <property type="evidence" value="ECO:0007669"/>
    <property type="project" value="InterPro"/>
</dbReference>
<sequence>MLHKIIELSIRNKLITGLFVIVLIIFGIYEATKLPIDAQPDITNNQVQVITTAPSLGATDIERLITFPVEQANSNISGITEIRSFSRFGLSLVTIVFDDDTDVYWARQQVAERLQSVQNEIPDGIGAPELGPISTGLGEIYQYVVHTEKGFEGRYDVTELRTIQDWIVRRQLLGVKGVAEVSSFGGKLKTYEIAVNANKLHSQNLSIQDIFSALENNNQNTGGAYIEKGPTVLYIRSEGLISSDEDIGNISVSNTKDGVPILIRDIADVKIGFATRYGAMTYNDQGEVSGGVVMMLKGANSNEVIRNVKERIAAIQKSLPEGVVIEPFLDRTKMVNSAIATIEKNLAEGALIVVFVLVLFLGNFRAGILVASVIPLSMLFAIIMMNLFGVSGNLMSLGALDFGLIVDGAVIIVEAVLHQFHEGKKYAVVNKITQSEMDKQVGSSATRMVNSAVFGQIIILIVYLPIFTLQGIEGKMFRPMAQTVIFALIGAFILSLTYIPMMSSLFLSKKIHHKATLSDRMMGKLENLHHSVLRRVVHFPKTVISTVVALFIFAIFILSRLGGEFIPALEEGDFAVDTRVLTGSNLQTTIDYTQKAAHILKTEYPEVDMVVTKIGSGEVPTDPMPMEASDMMVILKDKKEWTSAKTFPEMAAKMSKSLEAVPGISTGFQFPVQMRFNELMTGARQDVVCKIFGEDLDSLAAYANRFGEIVKTVQGAQDIYIEPITGLPQVIVRYKRASMAQSGLNISDVNRIVNTAFAGQSAGKVYEGEKRFDVVLRLDEKQRENVEDIRNLLIPTPKGNPIPLYMLADVNIEDGPAQIQREDAKRRTVIGFNVRSRDVQSIVNELQEKADKQLRFSPGYYVTYGGAFENLNQAKNRLMIAVPVSLALIFILLFFAFRSVKESLLIYSAIPLSAIGGIFLLALRGMPFSISAGIGFIALFGVAVLNGIVLIAEFNRLKKNGEKDLVHIALVGSKTRLRPVLMTALVASLGFLPMALSNGAGAEVQRPLASVVIGGLLFATFLTLFVLPTLFIHVEKMKFPKLRFRKGNTALLALLLMQLPAVGQTIRLDQAVDTATTNNLSKKSKALLAEYYQKLTLTGADLPQTTITTEYGQINSKVADNKLGVSQSFQFPTVYTNQKKLLNEEWASTVIAVDLNKIEIRKTVTELFYHILVLRDKEKMLKESDDMYTGFLEKAALRFEQGESNLLEKTAAEVQREHIAIQLKVLANEIELARIQLQLILNAKLRYEPIGSSIIAENILPDTVTDLYQHPDIRISAQEIEKAKASVRLEKSKLLPGLSLGYFNQSFKDLNRSRYNSVEVALSIPVFSKSQKSHIKAEQQRILYTENELAVHKAQWKAKYDAAIQRHQAQLTIIETYNRRLLPAAKKIFSTANKQFDGGEINYLDWVVLNNQAMQIQSDYFDAVLQFNQGIIDIQYLISR</sequence>
<dbReference type="Pfam" id="PF02321">
    <property type="entry name" value="OEP"/>
    <property type="match status" value="1"/>
</dbReference>
<keyword evidence="11" id="KW-1185">Reference proteome</keyword>
<organism evidence="10 11">
    <name type="scientific">Arcticibacter pallidicorallinus</name>
    <dbReference type="NCBI Taxonomy" id="1259464"/>
    <lineage>
        <taxon>Bacteria</taxon>
        <taxon>Pseudomonadati</taxon>
        <taxon>Bacteroidota</taxon>
        <taxon>Sphingobacteriia</taxon>
        <taxon>Sphingobacteriales</taxon>
        <taxon>Sphingobacteriaceae</taxon>
        <taxon>Arcticibacter</taxon>
    </lineage>
</organism>
<keyword evidence="6 9" id="KW-0812">Transmembrane</keyword>
<accession>A0A2T0U385</accession>
<dbReference type="Gene3D" id="3.30.70.1440">
    <property type="entry name" value="Multidrug efflux transporter AcrB pore domain"/>
    <property type="match status" value="1"/>
</dbReference>
<dbReference type="OrthoDB" id="9760604at2"/>
<dbReference type="GO" id="GO:0008324">
    <property type="term" value="F:monoatomic cation transmembrane transporter activity"/>
    <property type="evidence" value="ECO:0007669"/>
    <property type="project" value="InterPro"/>
</dbReference>
<dbReference type="Gene3D" id="3.30.2090.10">
    <property type="entry name" value="Multidrug efflux transporter AcrB TolC docking domain, DN and DC subdomains"/>
    <property type="match status" value="2"/>
</dbReference>
<reference evidence="10 11" key="1">
    <citation type="submission" date="2018-03" db="EMBL/GenBank/DDBJ databases">
        <title>Genomic Encyclopedia of Type Strains, Phase III (KMG-III): the genomes of soil and plant-associated and newly described type strains.</title>
        <authorList>
            <person name="Whitman W."/>
        </authorList>
    </citation>
    <scope>NUCLEOTIDE SEQUENCE [LARGE SCALE GENOMIC DNA]</scope>
    <source>
        <strain evidence="10 11">CGMCC 1.9313</strain>
    </source>
</reference>
<keyword evidence="7 9" id="KW-1133">Transmembrane helix</keyword>
<keyword evidence="8 9" id="KW-0472">Membrane</keyword>
<dbReference type="Gene3D" id="3.30.70.1430">
    <property type="entry name" value="Multidrug efflux transporter AcrB pore domain"/>
    <property type="match status" value="2"/>
</dbReference>
<feature type="transmembrane region" description="Helical" evidence="9">
    <location>
        <begin position="1044"/>
        <end position="1063"/>
    </location>
</feature>
<comment type="similarity">
    <text evidence="2">Belongs to the outer membrane factor (OMF) (TC 1.B.17) family.</text>
</comment>
<evidence type="ECO:0000313" key="11">
    <source>
        <dbReference type="Proteomes" id="UP000238034"/>
    </source>
</evidence>
<gene>
    <name evidence="10" type="ORF">B0I27_106134</name>
</gene>
<dbReference type="RefSeq" id="WP_106293439.1">
    <property type="nucleotide sequence ID" value="NZ_PVTH01000006.1"/>
</dbReference>
<dbReference type="NCBIfam" id="TIGR00914">
    <property type="entry name" value="2A0601"/>
    <property type="match status" value="1"/>
</dbReference>
<evidence type="ECO:0000256" key="8">
    <source>
        <dbReference type="ARBA" id="ARBA00023136"/>
    </source>
</evidence>
<feature type="transmembrane region" description="Helical" evidence="9">
    <location>
        <begin position="1008"/>
        <end position="1032"/>
    </location>
</feature>
<evidence type="ECO:0000256" key="2">
    <source>
        <dbReference type="ARBA" id="ARBA00007613"/>
    </source>
</evidence>
<dbReference type="GO" id="GO:0042910">
    <property type="term" value="F:xenobiotic transmembrane transporter activity"/>
    <property type="evidence" value="ECO:0007669"/>
    <property type="project" value="TreeGrafter"/>
</dbReference>
<keyword evidence="5" id="KW-1003">Cell membrane</keyword>
<evidence type="ECO:0000256" key="1">
    <source>
        <dbReference type="ARBA" id="ARBA00004651"/>
    </source>
</evidence>
<comment type="caution">
    <text evidence="10">The sequence shown here is derived from an EMBL/GenBank/DDBJ whole genome shotgun (WGS) entry which is preliminary data.</text>
</comment>
<evidence type="ECO:0000256" key="9">
    <source>
        <dbReference type="SAM" id="Phobius"/>
    </source>
</evidence>
<keyword evidence="4" id="KW-0813">Transport</keyword>
<dbReference type="InterPro" id="IPR001036">
    <property type="entry name" value="Acrflvin-R"/>
</dbReference>
<dbReference type="Proteomes" id="UP000238034">
    <property type="component" value="Unassembled WGS sequence"/>
</dbReference>
<dbReference type="SUPFAM" id="SSF82693">
    <property type="entry name" value="Multidrug efflux transporter AcrB pore domain, PN1, PN2, PC1 and PC2 subdomains"/>
    <property type="match status" value="2"/>
</dbReference>
<dbReference type="InterPro" id="IPR004763">
    <property type="entry name" value="CusA-like"/>
</dbReference>
<dbReference type="PANTHER" id="PTHR32063">
    <property type="match status" value="1"/>
</dbReference>
<dbReference type="SUPFAM" id="SSF82866">
    <property type="entry name" value="Multidrug efflux transporter AcrB transmembrane domain"/>
    <property type="match status" value="2"/>
</dbReference>
<comment type="similarity">
    <text evidence="3">Belongs to the resistance-nodulation-cell division (RND) (TC 2.A.6) family.</text>
</comment>
<feature type="transmembrane region" description="Helical" evidence="9">
    <location>
        <begin position="346"/>
        <end position="362"/>
    </location>
</feature>
<dbReference type="EMBL" id="PVTH01000006">
    <property type="protein sequence ID" value="PRY52374.1"/>
    <property type="molecule type" value="Genomic_DNA"/>
</dbReference>
<dbReference type="InterPro" id="IPR027463">
    <property type="entry name" value="AcrB_DN_DC_subdom"/>
</dbReference>
<feature type="transmembrane region" description="Helical" evidence="9">
    <location>
        <begin position="878"/>
        <end position="897"/>
    </location>
</feature>